<proteinExistence type="predicted"/>
<dbReference type="EMBL" id="HADY01016450">
    <property type="protein sequence ID" value="SBP54935.1"/>
    <property type="molecule type" value="Transcribed_RNA"/>
</dbReference>
<feature type="non-terminal residue" evidence="2">
    <location>
        <position position="1"/>
    </location>
</feature>
<feature type="region of interest" description="Disordered" evidence="1">
    <location>
        <begin position="22"/>
        <end position="63"/>
    </location>
</feature>
<feature type="non-terminal residue" evidence="2">
    <location>
        <position position="76"/>
    </location>
</feature>
<organism evidence="2">
    <name type="scientific">Nothobranchius furzeri</name>
    <name type="common">Turquoise killifish</name>
    <dbReference type="NCBI Taxonomy" id="105023"/>
    <lineage>
        <taxon>Eukaryota</taxon>
        <taxon>Metazoa</taxon>
        <taxon>Chordata</taxon>
        <taxon>Craniata</taxon>
        <taxon>Vertebrata</taxon>
        <taxon>Euteleostomi</taxon>
        <taxon>Actinopterygii</taxon>
        <taxon>Neopterygii</taxon>
        <taxon>Teleostei</taxon>
        <taxon>Neoteleostei</taxon>
        <taxon>Acanthomorphata</taxon>
        <taxon>Ovalentaria</taxon>
        <taxon>Atherinomorphae</taxon>
        <taxon>Cyprinodontiformes</taxon>
        <taxon>Nothobranchiidae</taxon>
        <taxon>Nothobranchius</taxon>
    </lineage>
</organism>
<evidence type="ECO:0000256" key="1">
    <source>
        <dbReference type="SAM" id="MobiDB-lite"/>
    </source>
</evidence>
<sequence>PSAIVSLAKQVATLQSQLASFMEQKKGSDKKAKTQRAQSQGKPSGDIKPQTDPKQTGKPRPWYCFKCGEDGHISSS</sequence>
<dbReference type="AlphaFoldDB" id="A0A1A8AL40"/>
<protein>
    <recommendedName>
        <fullName evidence="3">CCHC-type domain-containing protein</fullName>
    </recommendedName>
</protein>
<evidence type="ECO:0008006" key="3">
    <source>
        <dbReference type="Google" id="ProtNLM"/>
    </source>
</evidence>
<name>A0A1A8AL40_NOTFU</name>
<gene>
    <name evidence="2" type="primary">PNMA2</name>
</gene>
<feature type="compositionally biased region" description="Basic and acidic residues" evidence="1">
    <location>
        <begin position="23"/>
        <end position="32"/>
    </location>
</feature>
<evidence type="ECO:0000313" key="2">
    <source>
        <dbReference type="EMBL" id="SBP54935.1"/>
    </source>
</evidence>
<reference evidence="2" key="2">
    <citation type="submission" date="2016-06" db="EMBL/GenBank/DDBJ databases">
        <title>The genome of a short-lived fish provides insights into sex chromosome evolution and the genetic control of aging.</title>
        <authorList>
            <person name="Reichwald K."/>
            <person name="Felder M."/>
            <person name="Petzold A."/>
            <person name="Koch P."/>
            <person name="Groth M."/>
            <person name="Platzer M."/>
        </authorList>
    </citation>
    <scope>NUCLEOTIDE SEQUENCE</scope>
    <source>
        <tissue evidence="2">Brain</tissue>
    </source>
</reference>
<accession>A0A1A8AL40</accession>
<reference evidence="2" key="1">
    <citation type="submission" date="2016-05" db="EMBL/GenBank/DDBJ databases">
        <authorList>
            <person name="Lavstsen T."/>
            <person name="Jespersen J.S."/>
        </authorList>
    </citation>
    <scope>NUCLEOTIDE SEQUENCE</scope>
    <source>
        <tissue evidence="2">Brain</tissue>
    </source>
</reference>